<protein>
    <submittedName>
        <fullName evidence="1">Uncharacterized protein</fullName>
    </submittedName>
</protein>
<sequence>MVSQKRKKIRRARYTDTTRKCQLRQVQKKYSQKKTLYHAGKLFKYQENNLCTEMTLLIISRHILKFTRQLSLNTTFTQQHDRTSYDPEIAYESDHIVTIGDMKHKCQWCNVLKGKGETSGMCFSS</sequence>
<proteinExistence type="predicted"/>
<evidence type="ECO:0000313" key="2">
    <source>
        <dbReference type="Proteomes" id="UP001159363"/>
    </source>
</evidence>
<organism evidence="1 2">
    <name type="scientific">Dryococelus australis</name>
    <dbReference type="NCBI Taxonomy" id="614101"/>
    <lineage>
        <taxon>Eukaryota</taxon>
        <taxon>Metazoa</taxon>
        <taxon>Ecdysozoa</taxon>
        <taxon>Arthropoda</taxon>
        <taxon>Hexapoda</taxon>
        <taxon>Insecta</taxon>
        <taxon>Pterygota</taxon>
        <taxon>Neoptera</taxon>
        <taxon>Polyneoptera</taxon>
        <taxon>Phasmatodea</taxon>
        <taxon>Verophasmatodea</taxon>
        <taxon>Anareolatae</taxon>
        <taxon>Phasmatidae</taxon>
        <taxon>Eurycanthinae</taxon>
        <taxon>Dryococelus</taxon>
    </lineage>
</organism>
<evidence type="ECO:0000313" key="1">
    <source>
        <dbReference type="EMBL" id="KAJ8874056.1"/>
    </source>
</evidence>
<accession>A0ABQ9GPX9</accession>
<comment type="caution">
    <text evidence="1">The sequence shown here is derived from an EMBL/GenBank/DDBJ whole genome shotgun (WGS) entry which is preliminary data.</text>
</comment>
<reference evidence="1 2" key="1">
    <citation type="submission" date="2023-02" db="EMBL/GenBank/DDBJ databases">
        <title>LHISI_Scaffold_Assembly.</title>
        <authorList>
            <person name="Stuart O.P."/>
            <person name="Cleave R."/>
            <person name="Magrath M.J.L."/>
            <person name="Mikheyev A.S."/>
        </authorList>
    </citation>
    <scope>NUCLEOTIDE SEQUENCE [LARGE SCALE GENOMIC DNA]</scope>
    <source>
        <strain evidence="1">Daus_M_001</strain>
        <tissue evidence="1">Leg muscle</tissue>
    </source>
</reference>
<gene>
    <name evidence="1" type="ORF">PR048_024896</name>
</gene>
<keyword evidence="2" id="KW-1185">Reference proteome</keyword>
<dbReference type="Proteomes" id="UP001159363">
    <property type="component" value="Chromosome 9"/>
</dbReference>
<name>A0ABQ9GPX9_9NEOP</name>
<dbReference type="EMBL" id="JARBHB010000010">
    <property type="protein sequence ID" value="KAJ8874056.1"/>
    <property type="molecule type" value="Genomic_DNA"/>
</dbReference>